<comment type="caution">
    <text evidence="1">The sequence shown here is derived from an EMBL/GenBank/DDBJ whole genome shotgun (WGS) entry which is preliminary data.</text>
</comment>
<sequence length="149" mass="17183">MQSIEAILLKGHQVASGANPDTPYPAGSITLQKPYFKKLGLDLSRCFDGTLNLRLPARSFDILKSDFCFEEVQWIQGFRRETFSFVACQLEFQTKCFPAWVYYPHPETKTQHFQQPNLIEILAQKIDNLAYGDTLTLHYDAAKLRINHR</sequence>
<gene>
    <name evidence="1" type="ORF">GCM10009114_19490</name>
</gene>
<protein>
    <recommendedName>
        <fullName evidence="3">SET domain-containing protein</fullName>
    </recommendedName>
</protein>
<organism evidence="1 2">
    <name type="scientific">Aliiglaciecola litoralis</name>
    <dbReference type="NCBI Taxonomy" id="582857"/>
    <lineage>
        <taxon>Bacteria</taxon>
        <taxon>Pseudomonadati</taxon>
        <taxon>Pseudomonadota</taxon>
        <taxon>Gammaproteobacteria</taxon>
        <taxon>Alteromonadales</taxon>
        <taxon>Alteromonadaceae</taxon>
        <taxon>Aliiglaciecola</taxon>
    </lineage>
</organism>
<evidence type="ECO:0000313" key="2">
    <source>
        <dbReference type="Proteomes" id="UP001500359"/>
    </source>
</evidence>
<keyword evidence="2" id="KW-1185">Reference proteome</keyword>
<evidence type="ECO:0008006" key="3">
    <source>
        <dbReference type="Google" id="ProtNLM"/>
    </source>
</evidence>
<accession>A0ABP3WY62</accession>
<dbReference type="Proteomes" id="UP001500359">
    <property type="component" value="Unassembled WGS sequence"/>
</dbReference>
<proteinExistence type="predicted"/>
<dbReference type="EMBL" id="BAAAFD010000004">
    <property type="protein sequence ID" value="GAA0856660.1"/>
    <property type="molecule type" value="Genomic_DNA"/>
</dbReference>
<evidence type="ECO:0000313" key="1">
    <source>
        <dbReference type="EMBL" id="GAA0856660.1"/>
    </source>
</evidence>
<reference evidence="2" key="1">
    <citation type="journal article" date="2019" name="Int. J. Syst. Evol. Microbiol.">
        <title>The Global Catalogue of Microorganisms (GCM) 10K type strain sequencing project: providing services to taxonomists for standard genome sequencing and annotation.</title>
        <authorList>
            <consortium name="The Broad Institute Genomics Platform"/>
            <consortium name="The Broad Institute Genome Sequencing Center for Infectious Disease"/>
            <person name="Wu L."/>
            <person name="Ma J."/>
        </authorList>
    </citation>
    <scope>NUCLEOTIDE SEQUENCE [LARGE SCALE GENOMIC DNA]</scope>
    <source>
        <strain evidence="2">JCM 15896</strain>
    </source>
</reference>
<name>A0ABP3WY62_9ALTE</name>